<feature type="non-terminal residue" evidence="2">
    <location>
        <position position="183"/>
    </location>
</feature>
<proteinExistence type="predicted"/>
<dbReference type="GO" id="GO:0043335">
    <property type="term" value="P:protein unfolding"/>
    <property type="evidence" value="ECO:0007669"/>
    <property type="project" value="TreeGrafter"/>
</dbReference>
<accession>A0A382XG42</accession>
<organism evidence="2">
    <name type="scientific">marine metagenome</name>
    <dbReference type="NCBI Taxonomy" id="408172"/>
    <lineage>
        <taxon>unclassified sequences</taxon>
        <taxon>metagenomes</taxon>
        <taxon>ecological metagenomes</taxon>
    </lineage>
</organism>
<reference evidence="2" key="1">
    <citation type="submission" date="2018-05" db="EMBL/GenBank/DDBJ databases">
        <authorList>
            <person name="Lanie J.A."/>
            <person name="Ng W.-L."/>
            <person name="Kazmierczak K.M."/>
            <person name="Andrzejewski T.M."/>
            <person name="Davidsen T.M."/>
            <person name="Wayne K.J."/>
            <person name="Tettelin H."/>
            <person name="Glass J.I."/>
            <person name="Rusch D."/>
            <person name="Podicherti R."/>
            <person name="Tsui H.-C.T."/>
            <person name="Winkler M.E."/>
        </authorList>
    </citation>
    <scope>NUCLEOTIDE SEQUENCE</scope>
</reference>
<dbReference type="GO" id="GO:0051083">
    <property type="term" value="P:'de novo' cotranslational protein folding"/>
    <property type="evidence" value="ECO:0007669"/>
    <property type="project" value="TreeGrafter"/>
</dbReference>
<name>A0A382XG42_9ZZZZ</name>
<dbReference type="InterPro" id="IPR037041">
    <property type="entry name" value="Trigger_fac_C_sf"/>
</dbReference>
<dbReference type="EMBL" id="UINC01167562">
    <property type="protein sequence ID" value="SVD70147.1"/>
    <property type="molecule type" value="Genomic_DNA"/>
</dbReference>
<dbReference type="InterPro" id="IPR036611">
    <property type="entry name" value="Trigger_fac_ribosome-bd_sf"/>
</dbReference>
<dbReference type="InterPro" id="IPR005215">
    <property type="entry name" value="Trig_fac"/>
</dbReference>
<dbReference type="InterPro" id="IPR008881">
    <property type="entry name" value="Trigger_fac_ribosome-bd_bac"/>
</dbReference>
<evidence type="ECO:0000313" key="2">
    <source>
        <dbReference type="EMBL" id="SVD70147.1"/>
    </source>
</evidence>
<dbReference type="GO" id="GO:0003755">
    <property type="term" value="F:peptidyl-prolyl cis-trans isomerase activity"/>
    <property type="evidence" value="ECO:0007669"/>
    <property type="project" value="InterPro"/>
</dbReference>
<dbReference type="InterPro" id="IPR046357">
    <property type="entry name" value="PPIase_dom_sf"/>
</dbReference>
<dbReference type="PANTHER" id="PTHR30560">
    <property type="entry name" value="TRIGGER FACTOR CHAPERONE AND PEPTIDYL-PROLYL CIS/TRANS ISOMERASE"/>
    <property type="match status" value="1"/>
</dbReference>
<dbReference type="PANTHER" id="PTHR30560:SF3">
    <property type="entry name" value="TRIGGER FACTOR-LIKE PROTEIN TIG, CHLOROPLASTIC"/>
    <property type="match status" value="1"/>
</dbReference>
<protein>
    <recommendedName>
        <fullName evidence="1">Trigger factor ribosome-binding bacterial domain-containing protein</fullName>
    </recommendedName>
</protein>
<evidence type="ECO:0000259" key="1">
    <source>
        <dbReference type="Pfam" id="PF05697"/>
    </source>
</evidence>
<feature type="domain" description="Trigger factor ribosome-binding bacterial" evidence="1">
    <location>
        <begin position="1"/>
        <end position="146"/>
    </location>
</feature>
<dbReference type="GO" id="GO:0044183">
    <property type="term" value="F:protein folding chaperone"/>
    <property type="evidence" value="ECO:0007669"/>
    <property type="project" value="TreeGrafter"/>
</dbReference>
<dbReference type="SUPFAM" id="SSF102735">
    <property type="entry name" value="Trigger factor ribosome-binding domain"/>
    <property type="match status" value="1"/>
</dbReference>
<dbReference type="GO" id="GO:0043022">
    <property type="term" value="F:ribosome binding"/>
    <property type="evidence" value="ECO:0007669"/>
    <property type="project" value="TreeGrafter"/>
</dbReference>
<dbReference type="Gene3D" id="1.10.3120.10">
    <property type="entry name" value="Trigger factor, C-terminal domain"/>
    <property type="match status" value="1"/>
</dbReference>
<dbReference type="Gene3D" id="3.30.70.1050">
    <property type="entry name" value="Trigger factor ribosome-binding domain"/>
    <property type="match status" value="1"/>
</dbReference>
<dbReference type="Gene3D" id="3.10.50.40">
    <property type="match status" value="1"/>
</dbReference>
<dbReference type="Pfam" id="PF05697">
    <property type="entry name" value="Trigger_N"/>
    <property type="match status" value="1"/>
</dbReference>
<gene>
    <name evidence="2" type="ORF">METZ01_LOCUS423001</name>
</gene>
<dbReference type="GO" id="GO:0015031">
    <property type="term" value="P:protein transport"/>
    <property type="evidence" value="ECO:0007669"/>
    <property type="project" value="InterPro"/>
</dbReference>
<sequence length="183" mass="21069">MKLEVKELDSLKRKLDITIPEDVVTERINNAYKDLNRQIKMPGFRPGKIPRHILEKQVPVQSFTNMFQELLQEYYEKALRESGLVPVGAPEIDNSDFQDVKKNNPLKFSVTLDTKPEIKVNNYKGLKMNKVEIDLPDEEVQAGINSILEQYGSYEHHDDGHKAEKGDYLTVDFDGFFDGEPLD</sequence>
<dbReference type="AlphaFoldDB" id="A0A382XG42"/>